<reference evidence="2 4" key="1">
    <citation type="journal article" date="2012" name="Nature">
        <title>Algal genomes reveal evolutionary mosaicism and the fate of nucleomorphs.</title>
        <authorList>
            <consortium name="DOE Joint Genome Institute"/>
            <person name="Curtis B.A."/>
            <person name="Tanifuji G."/>
            <person name="Burki F."/>
            <person name="Gruber A."/>
            <person name="Irimia M."/>
            <person name="Maruyama S."/>
            <person name="Arias M.C."/>
            <person name="Ball S.G."/>
            <person name="Gile G.H."/>
            <person name="Hirakawa Y."/>
            <person name="Hopkins J.F."/>
            <person name="Kuo A."/>
            <person name="Rensing S.A."/>
            <person name="Schmutz J."/>
            <person name="Symeonidi A."/>
            <person name="Elias M."/>
            <person name="Eveleigh R.J."/>
            <person name="Herman E.K."/>
            <person name="Klute M.J."/>
            <person name="Nakayama T."/>
            <person name="Obornik M."/>
            <person name="Reyes-Prieto A."/>
            <person name="Armbrust E.V."/>
            <person name="Aves S.J."/>
            <person name="Beiko R.G."/>
            <person name="Coutinho P."/>
            <person name="Dacks J.B."/>
            <person name="Durnford D.G."/>
            <person name="Fast N.M."/>
            <person name="Green B.R."/>
            <person name="Grisdale C.J."/>
            <person name="Hempel F."/>
            <person name="Henrissat B."/>
            <person name="Hoppner M.P."/>
            <person name="Ishida K."/>
            <person name="Kim E."/>
            <person name="Koreny L."/>
            <person name="Kroth P.G."/>
            <person name="Liu Y."/>
            <person name="Malik S.B."/>
            <person name="Maier U.G."/>
            <person name="McRose D."/>
            <person name="Mock T."/>
            <person name="Neilson J.A."/>
            <person name="Onodera N.T."/>
            <person name="Poole A.M."/>
            <person name="Pritham E.J."/>
            <person name="Richards T.A."/>
            <person name="Rocap G."/>
            <person name="Roy S.W."/>
            <person name="Sarai C."/>
            <person name="Schaack S."/>
            <person name="Shirato S."/>
            <person name="Slamovits C.H."/>
            <person name="Spencer D.F."/>
            <person name="Suzuki S."/>
            <person name="Worden A.Z."/>
            <person name="Zauner S."/>
            <person name="Barry K."/>
            <person name="Bell C."/>
            <person name="Bharti A.K."/>
            <person name="Crow J.A."/>
            <person name="Grimwood J."/>
            <person name="Kramer R."/>
            <person name="Lindquist E."/>
            <person name="Lucas S."/>
            <person name="Salamov A."/>
            <person name="McFadden G.I."/>
            <person name="Lane C.E."/>
            <person name="Keeling P.J."/>
            <person name="Gray M.W."/>
            <person name="Grigoriev I.V."/>
            <person name="Archibald J.M."/>
        </authorList>
    </citation>
    <scope>NUCLEOTIDE SEQUENCE</scope>
    <source>
        <strain evidence="2 4">CCMP2712</strain>
    </source>
</reference>
<name>L1I7M0_GUITC</name>
<dbReference type="InterPro" id="IPR011009">
    <property type="entry name" value="Kinase-like_dom_sf"/>
</dbReference>
<dbReference type="PaxDb" id="55529-EKX32233"/>
<protein>
    <recommendedName>
        <fullName evidence="1">Protein kinase domain-containing protein</fullName>
    </recommendedName>
</protein>
<dbReference type="InterPro" id="IPR000719">
    <property type="entry name" value="Prot_kinase_dom"/>
</dbReference>
<dbReference type="EnsemblProtists" id="EKX32233">
    <property type="protein sequence ID" value="EKX32233"/>
    <property type="gene ID" value="GUITHDRAFT_82479"/>
</dbReference>
<organism evidence="2">
    <name type="scientific">Guillardia theta (strain CCMP2712)</name>
    <name type="common">Cryptophyte</name>
    <dbReference type="NCBI Taxonomy" id="905079"/>
    <lineage>
        <taxon>Eukaryota</taxon>
        <taxon>Cryptophyceae</taxon>
        <taxon>Pyrenomonadales</taxon>
        <taxon>Geminigeraceae</taxon>
        <taxon>Guillardia</taxon>
    </lineage>
</organism>
<keyword evidence="4" id="KW-1185">Reference proteome</keyword>
<dbReference type="Pfam" id="PF00069">
    <property type="entry name" value="Pkinase"/>
    <property type="match status" value="1"/>
</dbReference>
<dbReference type="OMA" id="FLHEERY"/>
<dbReference type="KEGG" id="gtt:GUITHDRAFT_82479"/>
<evidence type="ECO:0000313" key="4">
    <source>
        <dbReference type="Proteomes" id="UP000011087"/>
    </source>
</evidence>
<proteinExistence type="predicted"/>
<sequence length="129" mass="14567">MPLLVGGTLSSWVEHVKPSDQHKHRVLMQVLQGLEHLHRNRIIHCDIKPGNILMTCKDERAEPQIADFDVSREQEDRARELAATVTATLAMGTLSYMAPELLDPSTSKKQLSHKCDMYSYGLVMLEVLT</sequence>
<dbReference type="OrthoDB" id="5857966at2759"/>
<dbReference type="HOGENOM" id="CLU_000288_7_18_1"/>
<dbReference type="SMART" id="SM00220">
    <property type="entry name" value="S_TKc"/>
    <property type="match status" value="1"/>
</dbReference>
<dbReference type="GeneID" id="17288965"/>
<evidence type="ECO:0000313" key="3">
    <source>
        <dbReference type="EnsemblProtists" id="EKX32233"/>
    </source>
</evidence>
<dbReference type="InterPro" id="IPR051681">
    <property type="entry name" value="Ser/Thr_Kinases-Pseudokinases"/>
</dbReference>
<evidence type="ECO:0000259" key="1">
    <source>
        <dbReference type="PROSITE" id="PS50011"/>
    </source>
</evidence>
<dbReference type="PROSITE" id="PS50011">
    <property type="entry name" value="PROTEIN_KINASE_DOM"/>
    <property type="match status" value="1"/>
</dbReference>
<reference evidence="4" key="2">
    <citation type="submission" date="2012-11" db="EMBL/GenBank/DDBJ databases">
        <authorList>
            <person name="Kuo A."/>
            <person name="Curtis B.A."/>
            <person name="Tanifuji G."/>
            <person name="Burki F."/>
            <person name="Gruber A."/>
            <person name="Irimia M."/>
            <person name="Maruyama S."/>
            <person name="Arias M.C."/>
            <person name="Ball S.G."/>
            <person name="Gile G.H."/>
            <person name="Hirakawa Y."/>
            <person name="Hopkins J.F."/>
            <person name="Rensing S.A."/>
            <person name="Schmutz J."/>
            <person name="Symeonidi A."/>
            <person name="Elias M."/>
            <person name="Eveleigh R.J."/>
            <person name="Herman E.K."/>
            <person name="Klute M.J."/>
            <person name="Nakayama T."/>
            <person name="Obornik M."/>
            <person name="Reyes-Prieto A."/>
            <person name="Armbrust E.V."/>
            <person name="Aves S.J."/>
            <person name="Beiko R.G."/>
            <person name="Coutinho P."/>
            <person name="Dacks J.B."/>
            <person name="Durnford D.G."/>
            <person name="Fast N.M."/>
            <person name="Green B.R."/>
            <person name="Grisdale C."/>
            <person name="Hempe F."/>
            <person name="Henrissat B."/>
            <person name="Hoppner M.P."/>
            <person name="Ishida K.-I."/>
            <person name="Kim E."/>
            <person name="Koreny L."/>
            <person name="Kroth P.G."/>
            <person name="Liu Y."/>
            <person name="Malik S.-B."/>
            <person name="Maier U.G."/>
            <person name="McRose D."/>
            <person name="Mock T."/>
            <person name="Neilson J.A."/>
            <person name="Onodera N.T."/>
            <person name="Poole A.M."/>
            <person name="Pritham E.J."/>
            <person name="Richards T.A."/>
            <person name="Rocap G."/>
            <person name="Roy S.W."/>
            <person name="Sarai C."/>
            <person name="Schaack S."/>
            <person name="Shirato S."/>
            <person name="Slamovits C.H."/>
            <person name="Spencer D.F."/>
            <person name="Suzuki S."/>
            <person name="Worden A.Z."/>
            <person name="Zauner S."/>
            <person name="Barry K."/>
            <person name="Bell C."/>
            <person name="Bharti A.K."/>
            <person name="Crow J.A."/>
            <person name="Grimwood J."/>
            <person name="Kramer R."/>
            <person name="Lindquist E."/>
            <person name="Lucas S."/>
            <person name="Salamov A."/>
            <person name="McFadden G.I."/>
            <person name="Lane C.E."/>
            <person name="Keeling P.J."/>
            <person name="Gray M.W."/>
            <person name="Grigoriev I.V."/>
            <person name="Archibald J.M."/>
        </authorList>
    </citation>
    <scope>NUCLEOTIDE SEQUENCE</scope>
    <source>
        <strain evidence="4">CCMP2712</strain>
    </source>
</reference>
<dbReference type="PANTHER" id="PTHR44329:SF11">
    <property type="entry name" value="OS09G0443600 PROTEIN"/>
    <property type="match status" value="1"/>
</dbReference>
<dbReference type="RefSeq" id="XP_005819213.1">
    <property type="nucleotide sequence ID" value="XM_005819156.1"/>
</dbReference>
<reference evidence="3" key="3">
    <citation type="submission" date="2015-06" db="UniProtKB">
        <authorList>
            <consortium name="EnsemblProtists"/>
        </authorList>
    </citation>
    <scope>IDENTIFICATION</scope>
</reference>
<dbReference type="SUPFAM" id="SSF56112">
    <property type="entry name" value="Protein kinase-like (PK-like)"/>
    <property type="match status" value="1"/>
</dbReference>
<evidence type="ECO:0000313" key="2">
    <source>
        <dbReference type="EMBL" id="EKX32233.1"/>
    </source>
</evidence>
<dbReference type="EMBL" id="JH993203">
    <property type="protein sequence ID" value="EKX32233.1"/>
    <property type="molecule type" value="Genomic_DNA"/>
</dbReference>
<gene>
    <name evidence="2" type="ORF">GUITHDRAFT_82479</name>
</gene>
<dbReference type="GO" id="GO:0004674">
    <property type="term" value="F:protein serine/threonine kinase activity"/>
    <property type="evidence" value="ECO:0007669"/>
    <property type="project" value="TreeGrafter"/>
</dbReference>
<dbReference type="PROSITE" id="PS00108">
    <property type="entry name" value="PROTEIN_KINASE_ST"/>
    <property type="match status" value="1"/>
</dbReference>
<dbReference type="GO" id="GO:0005524">
    <property type="term" value="F:ATP binding"/>
    <property type="evidence" value="ECO:0007669"/>
    <property type="project" value="InterPro"/>
</dbReference>
<accession>L1I7M0</accession>
<dbReference type="PANTHER" id="PTHR44329">
    <property type="entry name" value="SERINE/THREONINE-PROTEIN KINASE TNNI3K-RELATED"/>
    <property type="match status" value="1"/>
</dbReference>
<feature type="non-terminal residue" evidence="2">
    <location>
        <position position="129"/>
    </location>
</feature>
<feature type="domain" description="Protein kinase" evidence="1">
    <location>
        <begin position="1"/>
        <end position="129"/>
    </location>
</feature>
<dbReference type="Gene3D" id="1.10.510.10">
    <property type="entry name" value="Transferase(Phosphotransferase) domain 1"/>
    <property type="match status" value="1"/>
</dbReference>
<dbReference type="AlphaFoldDB" id="L1I7M0"/>
<dbReference type="InterPro" id="IPR008271">
    <property type="entry name" value="Ser/Thr_kinase_AS"/>
</dbReference>
<dbReference type="Proteomes" id="UP000011087">
    <property type="component" value="Unassembled WGS sequence"/>
</dbReference>